<dbReference type="InterPro" id="IPR000914">
    <property type="entry name" value="SBP_5_dom"/>
</dbReference>
<proteinExistence type="predicted"/>
<gene>
    <name evidence="3" type="ORF">Pa4123_39960</name>
</gene>
<dbReference type="CDD" id="cd00995">
    <property type="entry name" value="PBP2_NikA_DppA_OppA_like"/>
    <property type="match status" value="1"/>
</dbReference>
<dbReference type="NCBIfam" id="TIGR01409">
    <property type="entry name" value="TAT_signal_seq"/>
    <property type="match status" value="1"/>
</dbReference>
<evidence type="ECO:0000256" key="1">
    <source>
        <dbReference type="ARBA" id="ARBA00022729"/>
    </source>
</evidence>
<dbReference type="InterPro" id="IPR006311">
    <property type="entry name" value="TAT_signal"/>
</dbReference>
<dbReference type="Proteomes" id="UP001144280">
    <property type="component" value="Unassembled WGS sequence"/>
</dbReference>
<dbReference type="InterPro" id="IPR030678">
    <property type="entry name" value="Peptide/Ni-bd"/>
</dbReference>
<dbReference type="EMBL" id="BSDI01000018">
    <property type="protein sequence ID" value="GLH98721.1"/>
    <property type="molecule type" value="Genomic_DNA"/>
</dbReference>
<dbReference type="Pfam" id="PF00496">
    <property type="entry name" value="SBP_bac_5"/>
    <property type="match status" value="1"/>
</dbReference>
<evidence type="ECO:0000313" key="4">
    <source>
        <dbReference type="Proteomes" id="UP001144280"/>
    </source>
</evidence>
<name>A0ABQ5QYJ9_9ACTN</name>
<keyword evidence="4" id="KW-1185">Reference proteome</keyword>
<organism evidence="3 4">
    <name type="scientific">Phytohabitans aurantiacus</name>
    <dbReference type="NCBI Taxonomy" id="3016789"/>
    <lineage>
        <taxon>Bacteria</taxon>
        <taxon>Bacillati</taxon>
        <taxon>Actinomycetota</taxon>
        <taxon>Actinomycetes</taxon>
        <taxon>Micromonosporales</taxon>
        <taxon>Micromonosporaceae</taxon>
    </lineage>
</organism>
<dbReference type="PIRSF" id="PIRSF002741">
    <property type="entry name" value="MppA"/>
    <property type="match status" value="1"/>
</dbReference>
<dbReference type="InterPro" id="IPR019546">
    <property type="entry name" value="TAT_signal_bac_arc"/>
</dbReference>
<comment type="caution">
    <text evidence="3">The sequence shown here is derived from an EMBL/GenBank/DDBJ whole genome shotgun (WGS) entry which is preliminary data.</text>
</comment>
<dbReference type="Gene3D" id="3.10.105.10">
    <property type="entry name" value="Dipeptide-binding Protein, Domain 3"/>
    <property type="match status" value="1"/>
</dbReference>
<dbReference type="Gene3D" id="3.40.190.10">
    <property type="entry name" value="Periplasmic binding protein-like II"/>
    <property type="match status" value="1"/>
</dbReference>
<evidence type="ECO:0000313" key="3">
    <source>
        <dbReference type="EMBL" id="GLH98721.1"/>
    </source>
</evidence>
<evidence type="ECO:0000259" key="2">
    <source>
        <dbReference type="Pfam" id="PF00496"/>
    </source>
</evidence>
<dbReference type="PANTHER" id="PTHR30290:SF38">
    <property type="entry name" value="D,D-DIPEPTIDE-BINDING PERIPLASMIC PROTEIN DDPA-RELATED"/>
    <property type="match status" value="1"/>
</dbReference>
<reference evidence="3" key="1">
    <citation type="submission" date="2022-12" db="EMBL/GenBank/DDBJ databases">
        <title>New Phytohabitans aurantiacus sp. RD004123 nov., an actinomycete isolated from soil.</title>
        <authorList>
            <person name="Triningsih D.W."/>
            <person name="Harunari E."/>
            <person name="Igarashi Y."/>
        </authorList>
    </citation>
    <scope>NUCLEOTIDE SEQUENCE</scope>
    <source>
        <strain evidence="3">RD004123</strain>
    </source>
</reference>
<sequence>MRAPDSRFVLNRRDFLRYTATMGAAAAVASTVSACSGPASTSSVGAGGDKDLITAVIGYGNDQSWDPTMTASAFAMAGINHIYEGLLETDPITREPYPALATALPTDTAATSWKFTLREGAKWHDGQPVTADDVVFTYQRVLDAKANVLVGNFFRAWLGEVRKVDDRSVELVFKFPFPDAVQRLSIVKIMPKHVFSQPGAWDAAKGGKTCGSGPYKQASHQPKSNTTFEAFADYNGPRPATVKKMNWLTIVDASARVAKISGGSAEAQIADNVPYSNIEQLKSSGLTVEGGKGMNHMFLMFNTGAKPFDDIRVRQALLYAIDTRTMIDVALKGHGTPASSFLNEQNPSYAKAKTVYSHDPDKAKALLAAAGVTNLSITLMAVNVSWIADCLPTIANSWEAIGVKTTLQPQDTAALFTKMDQSQDYQVVAAASNPNQFGLDADLILRYNYTRGGSWMKYTKWDASPEASALFAAMDKATQEPDKQKKLALVHQYLDTIAEQAVLYPVVHTELMTAWDPKKLSGVRPQGYPGINLLQVKRL</sequence>
<accession>A0ABQ5QYJ9</accession>
<dbReference type="PROSITE" id="PS51257">
    <property type="entry name" value="PROKAR_LIPOPROTEIN"/>
    <property type="match status" value="1"/>
</dbReference>
<feature type="domain" description="Solute-binding protein family 5" evidence="2">
    <location>
        <begin position="95"/>
        <end position="442"/>
    </location>
</feature>
<dbReference type="RefSeq" id="WP_281897884.1">
    <property type="nucleotide sequence ID" value="NZ_BSDI01000018.1"/>
</dbReference>
<dbReference type="PANTHER" id="PTHR30290">
    <property type="entry name" value="PERIPLASMIC BINDING COMPONENT OF ABC TRANSPORTER"/>
    <property type="match status" value="1"/>
</dbReference>
<dbReference type="InterPro" id="IPR039424">
    <property type="entry name" value="SBP_5"/>
</dbReference>
<protein>
    <submittedName>
        <fullName evidence="3">ABC transporter substrate-binding protein</fullName>
    </submittedName>
</protein>
<dbReference type="SUPFAM" id="SSF53850">
    <property type="entry name" value="Periplasmic binding protein-like II"/>
    <property type="match status" value="1"/>
</dbReference>
<dbReference type="PROSITE" id="PS51318">
    <property type="entry name" value="TAT"/>
    <property type="match status" value="1"/>
</dbReference>
<keyword evidence="1" id="KW-0732">Signal</keyword>